<name>A0A517MLL1_9BACT</name>
<dbReference type="GO" id="GO:0004553">
    <property type="term" value="F:hydrolase activity, hydrolyzing O-glycosyl compounds"/>
    <property type="evidence" value="ECO:0007669"/>
    <property type="project" value="InterPro"/>
</dbReference>
<organism evidence="2 3">
    <name type="scientific">Roseimaritima multifibrata</name>
    <dbReference type="NCBI Taxonomy" id="1930274"/>
    <lineage>
        <taxon>Bacteria</taxon>
        <taxon>Pseudomonadati</taxon>
        <taxon>Planctomycetota</taxon>
        <taxon>Planctomycetia</taxon>
        <taxon>Pirellulales</taxon>
        <taxon>Pirellulaceae</taxon>
        <taxon>Roseimaritima</taxon>
    </lineage>
</organism>
<dbReference type="AlphaFoldDB" id="A0A517MLL1"/>
<reference evidence="2 3" key="1">
    <citation type="submission" date="2019-02" db="EMBL/GenBank/DDBJ databases">
        <title>Deep-cultivation of Planctomycetes and their phenomic and genomic characterization uncovers novel biology.</title>
        <authorList>
            <person name="Wiegand S."/>
            <person name="Jogler M."/>
            <person name="Boedeker C."/>
            <person name="Pinto D."/>
            <person name="Vollmers J."/>
            <person name="Rivas-Marin E."/>
            <person name="Kohn T."/>
            <person name="Peeters S.H."/>
            <person name="Heuer A."/>
            <person name="Rast P."/>
            <person name="Oberbeckmann S."/>
            <person name="Bunk B."/>
            <person name="Jeske O."/>
            <person name="Meyerdierks A."/>
            <person name="Storesund J.E."/>
            <person name="Kallscheuer N."/>
            <person name="Luecker S."/>
            <person name="Lage O.M."/>
            <person name="Pohl T."/>
            <person name="Merkel B.J."/>
            <person name="Hornburger P."/>
            <person name="Mueller R.-W."/>
            <person name="Bruemmer F."/>
            <person name="Labrenz M."/>
            <person name="Spormann A.M."/>
            <person name="Op den Camp H."/>
            <person name="Overmann J."/>
            <person name="Amann R."/>
            <person name="Jetten M.S.M."/>
            <person name="Mascher T."/>
            <person name="Medema M.H."/>
            <person name="Devos D.P."/>
            <person name="Kaster A.-K."/>
            <person name="Ovreas L."/>
            <person name="Rohde M."/>
            <person name="Galperin M.Y."/>
            <person name="Jogler C."/>
        </authorList>
    </citation>
    <scope>NUCLEOTIDE SEQUENCE [LARGE SCALE GENOMIC DNA]</scope>
    <source>
        <strain evidence="2 3">FF011L</strain>
    </source>
</reference>
<dbReference type="Pfam" id="PF00404">
    <property type="entry name" value="Dockerin_1"/>
    <property type="match status" value="1"/>
</dbReference>
<evidence type="ECO:0000256" key="1">
    <source>
        <dbReference type="SAM" id="MobiDB-lite"/>
    </source>
</evidence>
<dbReference type="KEGG" id="rml:FF011L_45730"/>
<accession>A0A517MLL1</accession>
<dbReference type="RefSeq" id="WP_145354011.1">
    <property type="nucleotide sequence ID" value="NZ_CP036262.1"/>
</dbReference>
<keyword evidence="3" id="KW-1185">Reference proteome</keyword>
<dbReference type="Proteomes" id="UP000320672">
    <property type="component" value="Chromosome"/>
</dbReference>
<dbReference type="InterPro" id="IPR002105">
    <property type="entry name" value="Dockerin_1_rpt"/>
</dbReference>
<feature type="region of interest" description="Disordered" evidence="1">
    <location>
        <begin position="809"/>
        <end position="832"/>
    </location>
</feature>
<dbReference type="InterPro" id="IPR036439">
    <property type="entry name" value="Dockerin_dom_sf"/>
</dbReference>
<dbReference type="SUPFAM" id="SSF63446">
    <property type="entry name" value="Type I dockerin domain"/>
    <property type="match status" value="1"/>
</dbReference>
<dbReference type="Gene3D" id="1.10.1330.10">
    <property type="entry name" value="Dockerin domain"/>
    <property type="match status" value="1"/>
</dbReference>
<feature type="compositionally biased region" description="Basic and acidic residues" evidence="1">
    <location>
        <begin position="758"/>
        <end position="769"/>
    </location>
</feature>
<dbReference type="GO" id="GO:0000272">
    <property type="term" value="P:polysaccharide catabolic process"/>
    <property type="evidence" value="ECO:0007669"/>
    <property type="project" value="InterPro"/>
</dbReference>
<sequence>MLPKSRNRHVRRLRLESLETRRLLTGVPLGAEATDTAEFLLGRVAVTPVFFESTGVNSEQDWTSEEITEVLNKIETAMDWWSTALDGLNTVHSLEFVYDTQYAINPVETAFEPIANSSNTSRDYINDFLIDQGWGDSNSHDEAIRLFNDQQRRDLDADWGVTIVVVDASDDLDGRFAPGGFRTAFAYPGGMYMVVPSTRPTAVFTHELGHLFWANDEYSGGGSYQQHRGYYDTQNLNAEDNPAPGFVQEVSIMAGEASRSAAFDSFVSPASTLASVGWQDSDQDGIFDLADVPLHLEGTVTYDGDLSQFLFTGFAEAVPLPNKNSEGLQNDITLNRIGRVEYRLDGGSWLTALQPDLQQTDVQFAVPVGPGIDKIEIRAIDPVVGVTSPILSATKSVPGRGSQSFQAYAFLDTDGDGIPSENENPFSGLQVVANPVDSSSFPVTEVLDAAQMAVGVSLENRANAQFTTTAIHGNGDVSVQLDDEGTPLFTWFRFTADRWSSEWTEDDQMKVDLDLPTTFVEVDLQGYAAGAIGRVEAYDESGLLVARATSESLAKGESVTLRVESAEQSIREVRVFGHSDTTIQVSKLSVGPTLQGATDALGLVALQALPVEDYQLQWQTNSVIYEVSPAAIRDLSLTEAADPTFAVAVRRVDSPGYNVDLPADVDGNGRVEPVDALRVINYLNKNQSGPLTVGVSLENAIDTNNDGLIAPIDALTVINVLNQMQRSTSGSAKEVAIPGAPALPVEGTAAGESLSEEEEKKERQDESESRILATDRILANLGQWSEAEPQRGAKATNLLKINDYQGSEAADVAKSKDAANPFFSEPFRSEGF</sequence>
<dbReference type="EMBL" id="CP036262">
    <property type="protein sequence ID" value="QDS95772.1"/>
    <property type="molecule type" value="Genomic_DNA"/>
</dbReference>
<evidence type="ECO:0000313" key="3">
    <source>
        <dbReference type="Proteomes" id="UP000320672"/>
    </source>
</evidence>
<feature type="region of interest" description="Disordered" evidence="1">
    <location>
        <begin position="732"/>
        <end position="771"/>
    </location>
</feature>
<evidence type="ECO:0000313" key="2">
    <source>
        <dbReference type="EMBL" id="QDS95772.1"/>
    </source>
</evidence>
<proteinExistence type="predicted"/>
<dbReference type="OrthoDB" id="246944at2"/>
<protein>
    <recommendedName>
        <fullName evidence="4">Dockerin type I repeat protein</fullName>
    </recommendedName>
</protein>
<gene>
    <name evidence="2" type="ORF">FF011L_45730</name>
</gene>
<evidence type="ECO:0008006" key="4">
    <source>
        <dbReference type="Google" id="ProtNLM"/>
    </source>
</evidence>